<evidence type="ECO:0000256" key="1">
    <source>
        <dbReference type="SAM" id="MobiDB-lite"/>
    </source>
</evidence>
<dbReference type="EMBL" id="BRYA01001489">
    <property type="protein sequence ID" value="GMI44656.1"/>
    <property type="molecule type" value="Genomic_DNA"/>
</dbReference>
<reference evidence="3" key="1">
    <citation type="journal article" date="2023" name="Commun. Biol.">
        <title>Genome analysis of Parmales, the sister group of diatoms, reveals the evolutionary specialization of diatoms from phago-mixotrophs to photoautotrophs.</title>
        <authorList>
            <person name="Ban H."/>
            <person name="Sato S."/>
            <person name="Yoshikawa S."/>
            <person name="Yamada K."/>
            <person name="Nakamura Y."/>
            <person name="Ichinomiya M."/>
            <person name="Sato N."/>
            <person name="Blanc-Mathieu R."/>
            <person name="Endo H."/>
            <person name="Kuwata A."/>
            <person name="Ogata H."/>
        </authorList>
    </citation>
    <scope>NUCLEOTIDE SEQUENCE [LARGE SCALE GENOMIC DNA]</scope>
</reference>
<comment type="caution">
    <text evidence="2">The sequence shown here is derived from an EMBL/GenBank/DDBJ whole genome shotgun (WGS) entry which is preliminary data.</text>
</comment>
<dbReference type="Proteomes" id="UP001165065">
    <property type="component" value="Unassembled WGS sequence"/>
</dbReference>
<dbReference type="AlphaFoldDB" id="A0A9W7GEQ8"/>
<name>A0A9W7GEQ8_9STRA</name>
<feature type="region of interest" description="Disordered" evidence="1">
    <location>
        <begin position="74"/>
        <end position="125"/>
    </location>
</feature>
<sequence length="125" mass="13737">MAEKLPSPPSASSNSSMTARQFQVLTELNATIATMEQIDGVLDDVNVLLSKDHPESVFRKQALCMKSLRKWETMVKRDMRKGGNGGGGRSPERKRKGKGEEGEEREGGESPKKTPKRSNETTSTS</sequence>
<accession>A0A9W7GEQ8</accession>
<keyword evidence="3" id="KW-1185">Reference proteome</keyword>
<gene>
    <name evidence="2" type="ORF">TrCOL_g8684</name>
</gene>
<evidence type="ECO:0000313" key="2">
    <source>
        <dbReference type="EMBL" id="GMI44656.1"/>
    </source>
</evidence>
<proteinExistence type="predicted"/>
<dbReference type="OrthoDB" id="10502204at2759"/>
<evidence type="ECO:0000313" key="3">
    <source>
        <dbReference type="Proteomes" id="UP001165065"/>
    </source>
</evidence>
<protein>
    <submittedName>
        <fullName evidence="2">Uncharacterized protein</fullName>
    </submittedName>
</protein>
<organism evidence="2 3">
    <name type="scientific">Triparma columacea</name>
    <dbReference type="NCBI Taxonomy" id="722753"/>
    <lineage>
        <taxon>Eukaryota</taxon>
        <taxon>Sar</taxon>
        <taxon>Stramenopiles</taxon>
        <taxon>Ochrophyta</taxon>
        <taxon>Bolidophyceae</taxon>
        <taxon>Parmales</taxon>
        <taxon>Triparmaceae</taxon>
        <taxon>Triparma</taxon>
    </lineage>
</organism>